<name>A0A423WRH9_9PEZI</name>
<reference evidence="3 4" key="1">
    <citation type="submission" date="2015-09" db="EMBL/GenBank/DDBJ databases">
        <title>Host preference determinants of Valsa canker pathogens revealed by comparative genomics.</title>
        <authorList>
            <person name="Yin Z."/>
            <person name="Huang L."/>
        </authorList>
    </citation>
    <scope>NUCLEOTIDE SEQUENCE [LARGE SCALE GENOMIC DNA]</scope>
    <source>
        <strain evidence="3 4">03-1</strain>
    </source>
</reference>
<dbReference type="OrthoDB" id="5244420at2759"/>
<feature type="transmembrane region" description="Helical" evidence="2">
    <location>
        <begin position="21"/>
        <end position="40"/>
    </location>
</feature>
<feature type="compositionally biased region" description="Polar residues" evidence="1">
    <location>
        <begin position="82"/>
        <end position="92"/>
    </location>
</feature>
<feature type="compositionally biased region" description="Basic and acidic residues" evidence="1">
    <location>
        <begin position="221"/>
        <end position="233"/>
    </location>
</feature>
<proteinExistence type="predicted"/>
<feature type="compositionally biased region" description="Polar residues" evidence="1">
    <location>
        <begin position="205"/>
        <end position="216"/>
    </location>
</feature>
<feature type="compositionally biased region" description="Basic and acidic residues" evidence="1">
    <location>
        <begin position="265"/>
        <end position="276"/>
    </location>
</feature>
<feature type="compositionally biased region" description="Polar residues" evidence="1">
    <location>
        <begin position="113"/>
        <end position="130"/>
    </location>
</feature>
<feature type="region of interest" description="Disordered" evidence="1">
    <location>
        <begin position="178"/>
        <end position="311"/>
    </location>
</feature>
<protein>
    <submittedName>
        <fullName evidence="3">Uncharacterized protein</fullName>
    </submittedName>
</protein>
<keyword evidence="2" id="KW-1133">Transmembrane helix</keyword>
<dbReference type="Proteomes" id="UP000283895">
    <property type="component" value="Unassembled WGS sequence"/>
</dbReference>
<dbReference type="EMBL" id="LKEA01000011">
    <property type="protein sequence ID" value="ROW06082.1"/>
    <property type="molecule type" value="Genomic_DNA"/>
</dbReference>
<gene>
    <name evidence="3" type="ORF">VMCG_04563</name>
</gene>
<keyword evidence="4" id="KW-1185">Reference proteome</keyword>
<keyword evidence="2" id="KW-0812">Transmembrane</keyword>
<evidence type="ECO:0000256" key="1">
    <source>
        <dbReference type="SAM" id="MobiDB-lite"/>
    </source>
</evidence>
<sequence length="482" mass="53590">MDQKRGQRKFLYDLVYKWTPLGLIVYLFIVCTALLSVSGKLSHAEVVGFCVTAGLLIAFFAICHLVLYCTRIKDQVDLEKAQGNSSTSSSNPRPGGIAPVVHNPLPSVGVHGQQAQQNHYKNGQQVNQIPPSYPRARGPHTHPAGPRPHINLQARVEDATDNEPVRPPLRVANGVHRSTLSVNHLQPHRQRVRSHDSAAPEPLSTRAQRAGNSQSVVGGPREYKPYRRPDPKTPSHHPRLRDPRDAVEEVSSLHTAGLTPDEAMDSVHRTMGREPWSDPQGRPPSQQRRHDQLSVGQPQGSSYAVMDDPSGHRVERQLFLGSPSFPNNLVRPPTRLNEVASQVGPQNLPVELSGESVQGYLLLIQEPDLMDLLSRRLLEWKARPCHIDRPEHDDLEKSAARQEDTGVVVLDNAERKSVNIHEAPATVERMRSQRAQWVLLVRQVTSLELNFLCGKSEIGCIFDLFGGFALLDVPEETVILAF</sequence>
<keyword evidence="2" id="KW-0472">Membrane</keyword>
<evidence type="ECO:0000313" key="4">
    <source>
        <dbReference type="Proteomes" id="UP000283895"/>
    </source>
</evidence>
<comment type="caution">
    <text evidence="3">The sequence shown here is derived from an EMBL/GenBank/DDBJ whole genome shotgun (WGS) entry which is preliminary data.</text>
</comment>
<evidence type="ECO:0000256" key="2">
    <source>
        <dbReference type="SAM" id="Phobius"/>
    </source>
</evidence>
<feature type="region of interest" description="Disordered" evidence="1">
    <location>
        <begin position="81"/>
        <end position="149"/>
    </location>
</feature>
<evidence type="ECO:0000313" key="3">
    <source>
        <dbReference type="EMBL" id="ROW06082.1"/>
    </source>
</evidence>
<organism evidence="3 4">
    <name type="scientific">Cytospora schulzeri</name>
    <dbReference type="NCBI Taxonomy" id="448051"/>
    <lineage>
        <taxon>Eukaryota</taxon>
        <taxon>Fungi</taxon>
        <taxon>Dikarya</taxon>
        <taxon>Ascomycota</taxon>
        <taxon>Pezizomycotina</taxon>
        <taxon>Sordariomycetes</taxon>
        <taxon>Sordariomycetidae</taxon>
        <taxon>Diaporthales</taxon>
        <taxon>Cytosporaceae</taxon>
        <taxon>Cytospora</taxon>
    </lineage>
</organism>
<accession>A0A423WRH9</accession>
<dbReference type="AlphaFoldDB" id="A0A423WRH9"/>
<feature type="transmembrane region" description="Helical" evidence="2">
    <location>
        <begin position="46"/>
        <end position="70"/>
    </location>
</feature>